<proteinExistence type="predicted"/>
<dbReference type="Pfam" id="PF00912">
    <property type="entry name" value="Transgly"/>
    <property type="match status" value="1"/>
</dbReference>
<feature type="compositionally biased region" description="Basic residues" evidence="9">
    <location>
        <begin position="17"/>
        <end position="28"/>
    </location>
</feature>
<gene>
    <name evidence="13" type="ORF">ACFPWU_14500</name>
</gene>
<keyword evidence="1" id="KW-0121">Carboxypeptidase</keyword>
<reference evidence="14" key="1">
    <citation type="journal article" date="2019" name="Int. J. Syst. Evol. Microbiol.">
        <title>The Global Catalogue of Microorganisms (GCM) 10K type strain sequencing project: providing services to taxonomists for standard genome sequencing and annotation.</title>
        <authorList>
            <consortium name="The Broad Institute Genomics Platform"/>
            <consortium name="The Broad Institute Genome Sequencing Center for Infectious Disease"/>
            <person name="Wu L."/>
            <person name="Ma J."/>
        </authorList>
    </citation>
    <scope>NUCLEOTIDE SEQUENCE [LARGE SCALE GENOMIC DNA]</scope>
    <source>
        <strain evidence="14">DFY28</strain>
    </source>
</reference>
<dbReference type="GO" id="GO:0016757">
    <property type="term" value="F:glycosyltransferase activity"/>
    <property type="evidence" value="ECO:0007669"/>
    <property type="project" value="UniProtKB-KW"/>
</dbReference>
<accession>A0ABW1R1Y1</accession>
<evidence type="ECO:0000256" key="4">
    <source>
        <dbReference type="ARBA" id="ARBA00022679"/>
    </source>
</evidence>
<keyword evidence="14" id="KW-1185">Reference proteome</keyword>
<keyword evidence="3 13" id="KW-0328">Glycosyltransferase</keyword>
<dbReference type="Pfam" id="PF00905">
    <property type="entry name" value="Transpeptidase"/>
    <property type="match status" value="1"/>
</dbReference>
<evidence type="ECO:0000313" key="14">
    <source>
        <dbReference type="Proteomes" id="UP001596098"/>
    </source>
</evidence>
<feature type="compositionally biased region" description="Polar residues" evidence="9">
    <location>
        <begin position="673"/>
        <end position="691"/>
    </location>
</feature>
<feature type="compositionally biased region" description="Basic and acidic residues" evidence="9">
    <location>
        <begin position="704"/>
        <end position="722"/>
    </location>
</feature>
<evidence type="ECO:0000256" key="6">
    <source>
        <dbReference type="ARBA" id="ARBA00023268"/>
    </source>
</evidence>
<evidence type="ECO:0000259" key="11">
    <source>
        <dbReference type="Pfam" id="PF00905"/>
    </source>
</evidence>
<dbReference type="Gene3D" id="1.10.3810.10">
    <property type="entry name" value="Biosynthetic peptidoglycan transglycosylase-like"/>
    <property type="match status" value="1"/>
</dbReference>
<dbReference type="Gene3D" id="3.40.710.10">
    <property type="entry name" value="DD-peptidase/beta-lactamase superfamily"/>
    <property type="match status" value="1"/>
</dbReference>
<comment type="caution">
    <text evidence="13">The sequence shown here is derived from an EMBL/GenBank/DDBJ whole genome shotgun (WGS) entry which is preliminary data.</text>
</comment>
<feature type="domain" description="Glycosyl transferase family 51" evidence="12">
    <location>
        <begin position="86"/>
        <end position="260"/>
    </location>
</feature>
<evidence type="ECO:0000313" key="13">
    <source>
        <dbReference type="EMBL" id="MFC6154874.1"/>
    </source>
</evidence>
<dbReference type="SUPFAM" id="SSF53955">
    <property type="entry name" value="Lysozyme-like"/>
    <property type="match status" value="1"/>
</dbReference>
<evidence type="ECO:0000256" key="5">
    <source>
        <dbReference type="ARBA" id="ARBA00022801"/>
    </source>
</evidence>
<comment type="catalytic activity">
    <reaction evidence="7">
        <text>Preferential cleavage: (Ac)2-L-Lys-D-Ala-|-D-Ala. Also transpeptidation of peptidyl-alanyl moieties that are N-acyl substituents of D-alanine.</text>
        <dbReference type="EC" id="3.4.16.4"/>
    </reaction>
</comment>
<name>A0ABW1R1Y1_9ACTN</name>
<evidence type="ECO:0000256" key="7">
    <source>
        <dbReference type="ARBA" id="ARBA00034000"/>
    </source>
</evidence>
<dbReference type="EC" id="2.4.-.-" evidence="13"/>
<feature type="domain" description="Penicillin-binding protein transpeptidase" evidence="11">
    <location>
        <begin position="356"/>
        <end position="622"/>
    </location>
</feature>
<feature type="region of interest" description="Disordered" evidence="9">
    <location>
        <begin position="663"/>
        <end position="775"/>
    </location>
</feature>
<protein>
    <submittedName>
        <fullName evidence="13">Transglycosylase domain-containing protein</fullName>
        <ecNumber evidence="13">2.4.-.-</ecNumber>
    </submittedName>
</protein>
<dbReference type="InterPro" id="IPR012338">
    <property type="entry name" value="Beta-lactam/transpept-like"/>
</dbReference>
<dbReference type="EMBL" id="JBHSQI010000009">
    <property type="protein sequence ID" value="MFC6154874.1"/>
    <property type="molecule type" value="Genomic_DNA"/>
</dbReference>
<sequence>MTNQRRAPGKAVTSRSGKQKQNKPQRTRGQKVRRVLLWIAALGLGGLLAGLIAFIALYVMIDIPEENEEFKSETSFVYYADGSSEVGKFAKQNRVPVSLDEMPQTLQDAVVAAENKSFWTDSGLDPKGIVRAAFSNAKAGQTVGGGSTITQQYVKILYLSSERSMTRKVKEAIVSLKIQREMDKREILEGYLNTIFFGRRAYGVQAASRAYFNTDVEDLTLKQSAVLASVLNSPNGMDPSNGDDAKAELKERYQYTLNRMAADGMITQAEADKAKAKLPKFAKVKTENTYGGQRGHMLKLVRDELLREGYTDEQIDGGGLRVTTTFDKQMMADIEEAVAEQRPEGLSDADLHIGAATVEPGTGALKAFFGGQDYLESQINWAATGGMAGSTMKAFTVAAALEDGYSLNDYFQGYSPYVFRGGLKVNNAGEGSHDMGTSVSMITATANSLNTAFVDMSDSMTDGPKKIYKVARAAGISPEERSEKYPGIPTRSVDFNPEDSLITLGKARISPVNMANAYATFANDGKRADVHVVSKVVDEAGETWERDKKTRRVIDSDVNNDTIHALQQVVNQGSGRKALALGRPAAGKTGTATAGSDSDNTHVSSSWFVGFTPQYSTAVMYVRGDGDDPLDGGWMPSYYGGTYPAATWTAAMQRIQSQLPVERFPSPSWVDGNKSNPGSGGRTYSTWTPRPSANPEPSAEPDSEDKGKEKEKGKEKDKEKKPSARPSPTSTPKPTVPPAPTQTPTPTPTPTPTAPPVEPTPTTPPVSPPEEGPEE</sequence>
<keyword evidence="6" id="KW-0511">Multifunctional enzyme</keyword>
<dbReference type="InterPro" id="IPR023346">
    <property type="entry name" value="Lysozyme-like_dom_sf"/>
</dbReference>
<organism evidence="13 14">
    <name type="scientific">Nocardioides yefusunii</name>
    <dbReference type="NCBI Taxonomy" id="2500546"/>
    <lineage>
        <taxon>Bacteria</taxon>
        <taxon>Bacillati</taxon>
        <taxon>Actinomycetota</taxon>
        <taxon>Actinomycetes</taxon>
        <taxon>Propionibacteriales</taxon>
        <taxon>Nocardioidaceae</taxon>
        <taxon>Nocardioides</taxon>
    </lineage>
</organism>
<dbReference type="InterPro" id="IPR036950">
    <property type="entry name" value="PBP_transglycosylase"/>
</dbReference>
<evidence type="ECO:0000256" key="8">
    <source>
        <dbReference type="ARBA" id="ARBA00049902"/>
    </source>
</evidence>
<keyword evidence="4 13" id="KW-0808">Transferase</keyword>
<evidence type="ECO:0000256" key="1">
    <source>
        <dbReference type="ARBA" id="ARBA00022645"/>
    </source>
</evidence>
<evidence type="ECO:0000256" key="3">
    <source>
        <dbReference type="ARBA" id="ARBA00022676"/>
    </source>
</evidence>
<dbReference type="InterPro" id="IPR050396">
    <property type="entry name" value="Glycosyltr_51/Transpeptidase"/>
</dbReference>
<dbReference type="SUPFAM" id="SSF56601">
    <property type="entry name" value="beta-lactamase/transpeptidase-like"/>
    <property type="match status" value="1"/>
</dbReference>
<dbReference type="PANTHER" id="PTHR32282:SF34">
    <property type="entry name" value="PENICILLIN-BINDING PROTEIN 1A"/>
    <property type="match status" value="1"/>
</dbReference>
<evidence type="ECO:0000256" key="9">
    <source>
        <dbReference type="SAM" id="MobiDB-lite"/>
    </source>
</evidence>
<keyword evidence="5" id="KW-0378">Hydrolase</keyword>
<dbReference type="InterPro" id="IPR001264">
    <property type="entry name" value="Glyco_trans_51"/>
</dbReference>
<keyword evidence="10" id="KW-0472">Membrane</keyword>
<dbReference type="RefSeq" id="WP_164878742.1">
    <property type="nucleotide sequence ID" value="NZ_CP034929.1"/>
</dbReference>
<keyword evidence="10" id="KW-0812">Transmembrane</keyword>
<dbReference type="PANTHER" id="PTHR32282">
    <property type="entry name" value="BINDING PROTEIN TRANSPEPTIDASE, PUTATIVE-RELATED"/>
    <property type="match status" value="1"/>
</dbReference>
<keyword evidence="2" id="KW-0645">Protease</keyword>
<comment type="catalytic activity">
    <reaction evidence="8">
        <text>[GlcNAc-(1-&gt;4)-Mur2Ac(oyl-L-Ala-gamma-D-Glu-L-Lys-D-Ala-D-Ala)](n)-di-trans,octa-cis-undecaprenyl diphosphate + beta-D-GlcNAc-(1-&gt;4)-Mur2Ac(oyl-L-Ala-gamma-D-Glu-L-Lys-D-Ala-D-Ala)-di-trans,octa-cis-undecaprenyl diphosphate = [GlcNAc-(1-&gt;4)-Mur2Ac(oyl-L-Ala-gamma-D-Glu-L-Lys-D-Ala-D-Ala)](n+1)-di-trans,octa-cis-undecaprenyl diphosphate + di-trans,octa-cis-undecaprenyl diphosphate + H(+)</text>
        <dbReference type="Rhea" id="RHEA:23708"/>
        <dbReference type="Rhea" id="RHEA-COMP:9602"/>
        <dbReference type="Rhea" id="RHEA-COMP:9603"/>
        <dbReference type="ChEBI" id="CHEBI:15378"/>
        <dbReference type="ChEBI" id="CHEBI:58405"/>
        <dbReference type="ChEBI" id="CHEBI:60033"/>
        <dbReference type="ChEBI" id="CHEBI:78435"/>
        <dbReference type="EC" id="2.4.99.28"/>
    </reaction>
</comment>
<evidence type="ECO:0000256" key="2">
    <source>
        <dbReference type="ARBA" id="ARBA00022670"/>
    </source>
</evidence>
<keyword evidence="10" id="KW-1133">Transmembrane helix</keyword>
<feature type="region of interest" description="Disordered" evidence="9">
    <location>
        <begin position="1"/>
        <end position="28"/>
    </location>
</feature>
<feature type="transmembrane region" description="Helical" evidence="10">
    <location>
        <begin position="35"/>
        <end position="61"/>
    </location>
</feature>
<dbReference type="InterPro" id="IPR001460">
    <property type="entry name" value="PCN-bd_Tpept"/>
</dbReference>
<evidence type="ECO:0000259" key="12">
    <source>
        <dbReference type="Pfam" id="PF00912"/>
    </source>
</evidence>
<dbReference type="Proteomes" id="UP001596098">
    <property type="component" value="Unassembled WGS sequence"/>
</dbReference>
<feature type="compositionally biased region" description="Pro residues" evidence="9">
    <location>
        <begin position="729"/>
        <end position="775"/>
    </location>
</feature>
<evidence type="ECO:0000256" key="10">
    <source>
        <dbReference type="SAM" id="Phobius"/>
    </source>
</evidence>